<keyword evidence="3" id="KW-1185">Reference proteome</keyword>
<dbReference type="EMBL" id="JARJCN010000017">
    <property type="protein sequence ID" value="KAJ7092955.1"/>
    <property type="molecule type" value="Genomic_DNA"/>
</dbReference>
<protein>
    <submittedName>
        <fullName evidence="2">Uncharacterized protein</fullName>
    </submittedName>
</protein>
<organism evidence="2 3">
    <name type="scientific">Mycena belliarum</name>
    <dbReference type="NCBI Taxonomy" id="1033014"/>
    <lineage>
        <taxon>Eukaryota</taxon>
        <taxon>Fungi</taxon>
        <taxon>Dikarya</taxon>
        <taxon>Basidiomycota</taxon>
        <taxon>Agaricomycotina</taxon>
        <taxon>Agaricomycetes</taxon>
        <taxon>Agaricomycetidae</taxon>
        <taxon>Agaricales</taxon>
        <taxon>Marasmiineae</taxon>
        <taxon>Mycenaceae</taxon>
        <taxon>Mycena</taxon>
    </lineage>
</organism>
<sequence>MEVRFHRVQVEPTLEHAQEFECSVFEFKAARSLGSESVQSYSFKISNASAEPPRPSKPLPKRPEARLRRAPPAHRQHRQAPQIWRNLPFKSDGSRAQKHNAGGALDWPQVSPRSAPVPTLDLSRPRPACATRPTLSQVLRWSRGRNLQRGACPEARNVPGRMRPNCATRPTCSQPPRLSRGPDHGELAARSVSVPTPKSF</sequence>
<accession>A0AAD6UCF2</accession>
<dbReference type="Proteomes" id="UP001222325">
    <property type="component" value="Unassembled WGS sequence"/>
</dbReference>
<evidence type="ECO:0000313" key="3">
    <source>
        <dbReference type="Proteomes" id="UP001222325"/>
    </source>
</evidence>
<name>A0AAD6UCF2_9AGAR</name>
<feature type="region of interest" description="Disordered" evidence="1">
    <location>
        <begin position="152"/>
        <end position="200"/>
    </location>
</feature>
<evidence type="ECO:0000256" key="1">
    <source>
        <dbReference type="SAM" id="MobiDB-lite"/>
    </source>
</evidence>
<evidence type="ECO:0000313" key="2">
    <source>
        <dbReference type="EMBL" id="KAJ7092955.1"/>
    </source>
</evidence>
<gene>
    <name evidence="2" type="ORF">B0H15DRAFT_833059</name>
</gene>
<proteinExistence type="predicted"/>
<feature type="region of interest" description="Disordered" evidence="1">
    <location>
        <begin position="45"/>
        <end position="128"/>
    </location>
</feature>
<feature type="compositionally biased region" description="Basic residues" evidence="1">
    <location>
        <begin position="68"/>
        <end position="78"/>
    </location>
</feature>
<dbReference type="AlphaFoldDB" id="A0AAD6UCF2"/>
<comment type="caution">
    <text evidence="2">The sequence shown here is derived from an EMBL/GenBank/DDBJ whole genome shotgun (WGS) entry which is preliminary data.</text>
</comment>
<reference evidence="2" key="1">
    <citation type="submission" date="2023-03" db="EMBL/GenBank/DDBJ databases">
        <title>Massive genome expansion in bonnet fungi (Mycena s.s.) driven by repeated elements and novel gene families across ecological guilds.</title>
        <authorList>
            <consortium name="Lawrence Berkeley National Laboratory"/>
            <person name="Harder C.B."/>
            <person name="Miyauchi S."/>
            <person name="Viragh M."/>
            <person name="Kuo A."/>
            <person name="Thoen E."/>
            <person name="Andreopoulos B."/>
            <person name="Lu D."/>
            <person name="Skrede I."/>
            <person name="Drula E."/>
            <person name="Henrissat B."/>
            <person name="Morin E."/>
            <person name="Kohler A."/>
            <person name="Barry K."/>
            <person name="LaButti K."/>
            <person name="Morin E."/>
            <person name="Salamov A."/>
            <person name="Lipzen A."/>
            <person name="Mereny Z."/>
            <person name="Hegedus B."/>
            <person name="Baldrian P."/>
            <person name="Stursova M."/>
            <person name="Weitz H."/>
            <person name="Taylor A."/>
            <person name="Grigoriev I.V."/>
            <person name="Nagy L.G."/>
            <person name="Martin F."/>
            <person name="Kauserud H."/>
        </authorList>
    </citation>
    <scope>NUCLEOTIDE SEQUENCE</scope>
    <source>
        <strain evidence="2">CBHHK173m</strain>
    </source>
</reference>